<dbReference type="GO" id="GO:0003677">
    <property type="term" value="F:DNA binding"/>
    <property type="evidence" value="ECO:0007669"/>
    <property type="project" value="UniProtKB-KW"/>
</dbReference>
<dbReference type="InterPro" id="IPR000182">
    <property type="entry name" value="GNAT_dom"/>
</dbReference>
<dbReference type="GO" id="GO:0016747">
    <property type="term" value="F:acyltransferase activity, transferring groups other than amino-acyl groups"/>
    <property type="evidence" value="ECO:0007669"/>
    <property type="project" value="InterPro"/>
</dbReference>
<dbReference type="PANTHER" id="PTHR42756:SF1">
    <property type="entry name" value="TRANSCRIPTIONAL REPRESSOR OF EMRAB OPERON"/>
    <property type="match status" value="1"/>
</dbReference>
<evidence type="ECO:0000313" key="6">
    <source>
        <dbReference type="EMBL" id="SNY94531.1"/>
    </source>
</evidence>
<feature type="domain" description="HTH marR-type" evidence="4">
    <location>
        <begin position="1"/>
        <end position="135"/>
    </location>
</feature>
<proteinExistence type="predicted"/>
<dbReference type="InterPro" id="IPR036390">
    <property type="entry name" value="WH_DNA-bd_sf"/>
</dbReference>
<keyword evidence="7" id="KW-1185">Reference proteome</keyword>
<dbReference type="PROSITE" id="PS51186">
    <property type="entry name" value="GNAT"/>
    <property type="match status" value="1"/>
</dbReference>
<dbReference type="AlphaFoldDB" id="A0A285MGC5"/>
<keyword evidence="1" id="KW-0805">Transcription regulation</keyword>
<evidence type="ECO:0000256" key="3">
    <source>
        <dbReference type="ARBA" id="ARBA00023163"/>
    </source>
</evidence>
<accession>A0A285MGC5</accession>
<reference evidence="7" key="1">
    <citation type="submission" date="2017-09" db="EMBL/GenBank/DDBJ databases">
        <authorList>
            <person name="Varghese N."/>
            <person name="Submissions S."/>
        </authorList>
    </citation>
    <scope>NUCLEOTIDE SEQUENCE [LARGE SCALE GENOMIC DNA]</scope>
    <source>
        <strain evidence="7">DSM 25885</strain>
    </source>
</reference>
<organism evidence="6 7">
    <name type="scientific">Flagellimonas pacifica</name>
    <dbReference type="NCBI Taxonomy" id="1247520"/>
    <lineage>
        <taxon>Bacteria</taxon>
        <taxon>Pseudomonadati</taxon>
        <taxon>Bacteroidota</taxon>
        <taxon>Flavobacteriia</taxon>
        <taxon>Flavobacteriales</taxon>
        <taxon>Flavobacteriaceae</taxon>
        <taxon>Flagellimonas</taxon>
    </lineage>
</organism>
<dbReference type="SUPFAM" id="SSF55729">
    <property type="entry name" value="Acyl-CoA N-acyltransferases (Nat)"/>
    <property type="match status" value="1"/>
</dbReference>
<dbReference type="Pfam" id="PF00583">
    <property type="entry name" value="Acetyltransf_1"/>
    <property type="match status" value="1"/>
</dbReference>
<evidence type="ECO:0000259" key="5">
    <source>
        <dbReference type="PROSITE" id="PS51186"/>
    </source>
</evidence>
<evidence type="ECO:0000256" key="2">
    <source>
        <dbReference type="ARBA" id="ARBA00023125"/>
    </source>
</evidence>
<dbReference type="GO" id="GO:0003700">
    <property type="term" value="F:DNA-binding transcription factor activity"/>
    <property type="evidence" value="ECO:0007669"/>
    <property type="project" value="InterPro"/>
</dbReference>
<dbReference type="PANTHER" id="PTHR42756">
    <property type="entry name" value="TRANSCRIPTIONAL REGULATOR, MARR"/>
    <property type="match status" value="1"/>
</dbReference>
<dbReference type="Proteomes" id="UP000219048">
    <property type="component" value="Unassembled WGS sequence"/>
</dbReference>
<dbReference type="InterPro" id="IPR000835">
    <property type="entry name" value="HTH_MarR-typ"/>
</dbReference>
<keyword evidence="3" id="KW-0804">Transcription</keyword>
<evidence type="ECO:0000259" key="4">
    <source>
        <dbReference type="PROSITE" id="PS50995"/>
    </source>
</evidence>
<dbReference type="PROSITE" id="PS50995">
    <property type="entry name" value="HTH_MARR_2"/>
    <property type="match status" value="1"/>
</dbReference>
<evidence type="ECO:0000256" key="1">
    <source>
        <dbReference type="ARBA" id="ARBA00023015"/>
    </source>
</evidence>
<protein>
    <submittedName>
        <fullName evidence="6">Transcriptional regulator, MarR family with acetyltransferase activity</fullName>
    </submittedName>
</protein>
<sequence>MDYISHFRSFSRIFTQNIGILNNQVLLSPLSLTESRIIYELGGNKSTTAKSLSNELKIDKGYLSRILKGLESENFVTSKTSKTDNRSKKLLLTDKGIDAFEKLNKASQNHIEQLLGTLSHYEQKKLISSLTQAQQILEKNGQSSALDQISIRSNLEVGDMGFVIQSHAELFQEEYNYSILLEEYVAKGMLEIFILKKPNKNKAWICEHNGNRIGYLFLVDRGETAQLRYFFLMPEYRGIGLGKKLMDSFMNYLSSAGFSSCYLWTTNEQLSAQSLYLKYGFLLNEEKSSMVFGKPVTEQKYLWTYN</sequence>
<dbReference type="PRINTS" id="PR00598">
    <property type="entry name" value="HTHMARR"/>
</dbReference>
<dbReference type="InterPro" id="IPR036388">
    <property type="entry name" value="WH-like_DNA-bd_sf"/>
</dbReference>
<feature type="domain" description="N-acetyltransferase" evidence="5">
    <location>
        <begin position="149"/>
        <end position="303"/>
    </location>
</feature>
<evidence type="ECO:0000313" key="7">
    <source>
        <dbReference type="Proteomes" id="UP000219048"/>
    </source>
</evidence>
<dbReference type="EMBL" id="OBEH01000001">
    <property type="protein sequence ID" value="SNY94531.1"/>
    <property type="molecule type" value="Genomic_DNA"/>
</dbReference>
<dbReference type="SUPFAM" id="SSF46785">
    <property type="entry name" value="Winged helix' DNA-binding domain"/>
    <property type="match status" value="1"/>
</dbReference>
<keyword evidence="6" id="KW-0808">Transferase</keyword>
<name>A0A285MGC5_9FLAO</name>
<dbReference type="Gene3D" id="1.10.10.10">
    <property type="entry name" value="Winged helix-like DNA-binding domain superfamily/Winged helix DNA-binding domain"/>
    <property type="match status" value="1"/>
</dbReference>
<keyword evidence="2" id="KW-0238">DNA-binding</keyword>
<gene>
    <name evidence="6" type="ORF">SAMN06265377_0191</name>
</gene>
<dbReference type="Gene3D" id="3.40.630.30">
    <property type="match status" value="1"/>
</dbReference>
<dbReference type="RefSeq" id="WP_097043854.1">
    <property type="nucleotide sequence ID" value="NZ_OBEH01000001.1"/>
</dbReference>
<dbReference type="CDD" id="cd04301">
    <property type="entry name" value="NAT_SF"/>
    <property type="match status" value="1"/>
</dbReference>
<dbReference type="InterPro" id="IPR016181">
    <property type="entry name" value="Acyl_CoA_acyltransferase"/>
</dbReference>
<dbReference type="Pfam" id="PF01047">
    <property type="entry name" value="MarR"/>
    <property type="match status" value="1"/>
</dbReference>
<dbReference type="SMART" id="SM00347">
    <property type="entry name" value="HTH_MARR"/>
    <property type="match status" value="1"/>
</dbReference>